<organism evidence="1 2">
    <name type="scientific">Capnocytophaga stomatis</name>
    <dbReference type="NCBI Taxonomy" id="1848904"/>
    <lineage>
        <taxon>Bacteria</taxon>
        <taxon>Pseudomonadati</taxon>
        <taxon>Bacteroidota</taxon>
        <taxon>Flavobacteriia</taxon>
        <taxon>Flavobacteriales</taxon>
        <taxon>Flavobacteriaceae</taxon>
        <taxon>Capnocytophaga</taxon>
    </lineage>
</organism>
<dbReference type="Proteomes" id="UP001622370">
    <property type="component" value="Unassembled WGS sequence"/>
</dbReference>
<sequence>MKYIRVKKNMNIANFKVHQNNIAFNNKSNDLFVNDSLLVNNHRSYFFYESYLCYHTEEEETIFYDYFTKKCFKIDVFFHKDNFINNNFLTSKNIFRSEEGKWLSDLYLYQLTPFKELKKIDYYIEGGYHRLENNILQILNRKNIQLYNFENAQTVWHFSLSSKYNYFKEADYQGEPPVEVQAEVIKFLGVYKNELWLVLNSGLLAINIDTGTETRYIKEGKMALGEPFFENFKGYFGYDTVLDEEKGIIFNLNLHFYIEYDLNSNKNYFDSYSFKDSSQKNGLVLNYIGGYDAENIYAYEGSKNNRFAIFSRDKKGIIWSGEIPEAKDKFPAIKDLQYGAGKLYVLDHYNTLHIFEGEINRN</sequence>
<reference evidence="1 2" key="1">
    <citation type="journal article" date="2016" name="Sci. Rep.">
        <title>Whole genome sequencing identifies a novel species of the genus Capnocytophaga isolated from dog and cat bite wounds in humans.</title>
        <authorList>
            <person name="Zangenah S."/>
            <person name="Abbasi N."/>
            <person name="Andersson A.F."/>
            <person name="Bergman P."/>
        </authorList>
    </citation>
    <scope>NUCLEOTIDE SEQUENCE [LARGE SCALE GENOMIC DNA]</scope>
    <source>
        <strain evidence="1 2">W5</strain>
    </source>
</reference>
<dbReference type="RefSeq" id="WP_405254650.1">
    <property type="nucleotide sequence ID" value="NZ_JBJGWJ010000007.1"/>
</dbReference>
<keyword evidence="2" id="KW-1185">Reference proteome</keyword>
<accession>A0ABW8QD90</accession>
<name>A0ABW8QD90_9FLAO</name>
<gene>
    <name evidence="1" type="ORF">ACI76L_09975</name>
</gene>
<dbReference type="EMBL" id="JBJGWJ010000007">
    <property type="protein sequence ID" value="MFK8294110.1"/>
    <property type="molecule type" value="Genomic_DNA"/>
</dbReference>
<evidence type="ECO:0000313" key="1">
    <source>
        <dbReference type="EMBL" id="MFK8294110.1"/>
    </source>
</evidence>
<proteinExistence type="predicted"/>
<evidence type="ECO:0000313" key="2">
    <source>
        <dbReference type="Proteomes" id="UP001622370"/>
    </source>
</evidence>
<protein>
    <submittedName>
        <fullName evidence="1">Uncharacterized protein</fullName>
    </submittedName>
</protein>
<comment type="caution">
    <text evidence="1">The sequence shown here is derived from an EMBL/GenBank/DDBJ whole genome shotgun (WGS) entry which is preliminary data.</text>
</comment>